<dbReference type="Proteomes" id="UP001237642">
    <property type="component" value="Unassembled WGS sequence"/>
</dbReference>
<sequence length="357" mass="39407">MYDSRNESSDGHISTFDFLGPKSDSCDRNVAMDPCVRESEKHNKSSKLSDHEGIQFRPSKLKSGDEPGVCSQPSWSRSPPRGPGQPKPSLNKTRNSPPSLRVQAIARGQKELMEMVKAMPETSYELSLKDLVDHQKIGNEKQEDVIQVDHQKSGNEKQEDEIQVDQEKSNFTTNKKAVVRKQGSVRRQGSIRRQGSVRKQPSLKKIEKKMSRNESIISDQSGNKGLFLKMVFPMPFGGSGNKTKVAKPKTKAKPKENPYAKECTKLGNNTSTNSNAGDKSSKSTTNHKEWWKRRYPVASDGSESSGLSSNGSSGSSGSSASNDSTRSNISNKSNRKKGGLLNGCSPFYHNKKKTIVE</sequence>
<proteinExistence type="predicted"/>
<reference evidence="2" key="1">
    <citation type="submission" date="2023-02" db="EMBL/GenBank/DDBJ databases">
        <title>Genome of toxic invasive species Heracleum sosnowskyi carries increased number of genes despite the absence of recent whole-genome duplications.</title>
        <authorList>
            <person name="Schelkunov M."/>
            <person name="Shtratnikova V."/>
            <person name="Makarenko M."/>
            <person name="Klepikova A."/>
            <person name="Omelchenko D."/>
            <person name="Novikova G."/>
            <person name="Obukhova E."/>
            <person name="Bogdanov V."/>
            <person name="Penin A."/>
            <person name="Logacheva M."/>
        </authorList>
    </citation>
    <scope>NUCLEOTIDE SEQUENCE</scope>
    <source>
        <strain evidence="2">Hsosn_3</strain>
        <tissue evidence="2">Leaf</tissue>
    </source>
</reference>
<accession>A0AAD8HRW9</accession>
<gene>
    <name evidence="2" type="ORF">POM88_037355</name>
</gene>
<comment type="caution">
    <text evidence="2">The sequence shown here is derived from an EMBL/GenBank/DDBJ whole genome shotgun (WGS) entry which is preliminary data.</text>
</comment>
<feature type="compositionally biased region" description="Low complexity" evidence="1">
    <location>
        <begin position="299"/>
        <end position="330"/>
    </location>
</feature>
<feature type="region of interest" description="Disordered" evidence="1">
    <location>
        <begin position="1"/>
        <end position="100"/>
    </location>
</feature>
<dbReference type="PANTHER" id="PTHR34193">
    <property type="entry name" value="OS11G0199801 PROTEIN"/>
    <property type="match status" value="1"/>
</dbReference>
<feature type="compositionally biased region" description="Basic and acidic residues" evidence="1">
    <location>
        <begin position="1"/>
        <end position="10"/>
    </location>
</feature>
<dbReference type="PANTHER" id="PTHR34193:SF1">
    <property type="entry name" value="EXPRESSED PROTEIN"/>
    <property type="match status" value="1"/>
</dbReference>
<evidence type="ECO:0000313" key="3">
    <source>
        <dbReference type="Proteomes" id="UP001237642"/>
    </source>
</evidence>
<name>A0AAD8HRW9_9APIA</name>
<keyword evidence="3" id="KW-1185">Reference proteome</keyword>
<feature type="compositionally biased region" description="Polar residues" evidence="1">
    <location>
        <begin position="266"/>
        <end position="284"/>
    </location>
</feature>
<feature type="compositionally biased region" description="Polar residues" evidence="1">
    <location>
        <begin position="185"/>
        <end position="199"/>
    </location>
</feature>
<reference evidence="2" key="2">
    <citation type="submission" date="2023-05" db="EMBL/GenBank/DDBJ databases">
        <authorList>
            <person name="Schelkunov M.I."/>
        </authorList>
    </citation>
    <scope>NUCLEOTIDE SEQUENCE</scope>
    <source>
        <strain evidence="2">Hsosn_3</strain>
        <tissue evidence="2">Leaf</tissue>
    </source>
</reference>
<feature type="region of interest" description="Disordered" evidence="1">
    <location>
        <begin position="138"/>
        <end position="357"/>
    </location>
</feature>
<evidence type="ECO:0000256" key="1">
    <source>
        <dbReference type="SAM" id="MobiDB-lite"/>
    </source>
</evidence>
<feature type="compositionally biased region" description="Polar residues" evidence="1">
    <location>
        <begin position="213"/>
        <end position="223"/>
    </location>
</feature>
<protein>
    <submittedName>
        <fullName evidence="2">Uncharacterized protein</fullName>
    </submittedName>
</protein>
<dbReference type="AlphaFoldDB" id="A0AAD8HRW9"/>
<feature type="compositionally biased region" description="Basic and acidic residues" evidence="1">
    <location>
        <begin position="138"/>
        <end position="157"/>
    </location>
</feature>
<evidence type="ECO:0000313" key="2">
    <source>
        <dbReference type="EMBL" id="KAK1371263.1"/>
    </source>
</evidence>
<feature type="compositionally biased region" description="Basic and acidic residues" evidence="1">
    <location>
        <begin position="35"/>
        <end position="54"/>
    </location>
</feature>
<dbReference type="EMBL" id="JAUIZM010000008">
    <property type="protein sequence ID" value="KAK1371263.1"/>
    <property type="molecule type" value="Genomic_DNA"/>
</dbReference>
<organism evidence="2 3">
    <name type="scientific">Heracleum sosnowskyi</name>
    <dbReference type="NCBI Taxonomy" id="360622"/>
    <lineage>
        <taxon>Eukaryota</taxon>
        <taxon>Viridiplantae</taxon>
        <taxon>Streptophyta</taxon>
        <taxon>Embryophyta</taxon>
        <taxon>Tracheophyta</taxon>
        <taxon>Spermatophyta</taxon>
        <taxon>Magnoliopsida</taxon>
        <taxon>eudicotyledons</taxon>
        <taxon>Gunneridae</taxon>
        <taxon>Pentapetalae</taxon>
        <taxon>asterids</taxon>
        <taxon>campanulids</taxon>
        <taxon>Apiales</taxon>
        <taxon>Apiaceae</taxon>
        <taxon>Apioideae</taxon>
        <taxon>apioid superclade</taxon>
        <taxon>Tordylieae</taxon>
        <taxon>Tordyliinae</taxon>
        <taxon>Heracleum</taxon>
    </lineage>
</organism>
<feature type="compositionally biased region" description="Basic and acidic residues" evidence="1">
    <location>
        <begin position="253"/>
        <end position="264"/>
    </location>
</feature>